<evidence type="ECO:0000313" key="1">
    <source>
        <dbReference type="EMBL" id="MFD2732279.1"/>
    </source>
</evidence>
<keyword evidence="2" id="KW-1185">Reference proteome</keyword>
<evidence type="ECO:0000313" key="2">
    <source>
        <dbReference type="Proteomes" id="UP001597546"/>
    </source>
</evidence>
<sequence length="167" mass="19290">MNIDFLNIEEETAEEFKAIAIKLLNNYAIQTHDSLFRLTEIEFYWTSPKHKDDSTYLRKYVDPKHGEWFFHYSGVDIALENEKLGGFGGILIRSIYNITENKLYKGPMVCAMKLFSGTSAFFNSIKTKIISYDFNQKEISESSRIGLGNNAINSGTDRLNYRFTIKI</sequence>
<protein>
    <submittedName>
        <fullName evidence="1">Uncharacterized protein</fullName>
    </submittedName>
</protein>
<organism evidence="1 2">
    <name type="scientific">Pedobacter alpinus</name>
    <dbReference type="NCBI Taxonomy" id="1590643"/>
    <lineage>
        <taxon>Bacteria</taxon>
        <taxon>Pseudomonadati</taxon>
        <taxon>Bacteroidota</taxon>
        <taxon>Sphingobacteriia</taxon>
        <taxon>Sphingobacteriales</taxon>
        <taxon>Sphingobacteriaceae</taxon>
        <taxon>Pedobacter</taxon>
    </lineage>
</organism>
<name>A0ABW5TTS1_9SPHI</name>
<comment type="caution">
    <text evidence="1">The sequence shown here is derived from an EMBL/GenBank/DDBJ whole genome shotgun (WGS) entry which is preliminary data.</text>
</comment>
<reference evidence="2" key="1">
    <citation type="journal article" date="2019" name="Int. J. Syst. Evol. Microbiol.">
        <title>The Global Catalogue of Microorganisms (GCM) 10K type strain sequencing project: providing services to taxonomists for standard genome sequencing and annotation.</title>
        <authorList>
            <consortium name="The Broad Institute Genomics Platform"/>
            <consortium name="The Broad Institute Genome Sequencing Center for Infectious Disease"/>
            <person name="Wu L."/>
            <person name="Ma J."/>
        </authorList>
    </citation>
    <scope>NUCLEOTIDE SEQUENCE [LARGE SCALE GENOMIC DNA]</scope>
    <source>
        <strain evidence="2">KCTC 42456</strain>
    </source>
</reference>
<dbReference type="Proteomes" id="UP001597546">
    <property type="component" value="Unassembled WGS sequence"/>
</dbReference>
<dbReference type="EMBL" id="JBHULV010000038">
    <property type="protein sequence ID" value="MFD2732279.1"/>
    <property type="molecule type" value="Genomic_DNA"/>
</dbReference>
<proteinExistence type="predicted"/>
<dbReference type="RefSeq" id="WP_379047704.1">
    <property type="nucleotide sequence ID" value="NZ_JBHSKW010000068.1"/>
</dbReference>
<gene>
    <name evidence="1" type="ORF">ACFSSE_11250</name>
</gene>
<accession>A0ABW5TTS1</accession>